<dbReference type="Pfam" id="PF01029">
    <property type="entry name" value="NusB"/>
    <property type="match status" value="1"/>
</dbReference>
<evidence type="ECO:0000256" key="1">
    <source>
        <dbReference type="ARBA" id="ARBA00002724"/>
    </source>
</evidence>
<dbReference type="InterPro" id="IPR029063">
    <property type="entry name" value="SAM-dependent_MTases_sf"/>
</dbReference>
<dbReference type="FunFam" id="3.40.50.150:FF:000022">
    <property type="entry name" value="Ribosomal RNA small subunit methyltransferase B"/>
    <property type="match status" value="1"/>
</dbReference>
<evidence type="ECO:0000256" key="8">
    <source>
        <dbReference type="ARBA" id="ARBA00022691"/>
    </source>
</evidence>
<dbReference type="GO" id="GO:0003723">
    <property type="term" value="F:RNA binding"/>
    <property type="evidence" value="ECO:0007669"/>
    <property type="project" value="UniProtKB-UniRule"/>
</dbReference>
<keyword evidence="5" id="KW-0698">rRNA processing</keyword>
<protein>
    <recommendedName>
        <fullName evidence="3">16S rRNA (cytosine(967)-C(5))-methyltransferase</fullName>
        <ecNumber evidence="3">2.1.1.176</ecNumber>
    </recommendedName>
    <alternativeName>
        <fullName evidence="10">16S rRNA m5C967 methyltransferase</fullName>
    </alternativeName>
    <alternativeName>
        <fullName evidence="11">rRNA (cytosine-C(5)-)-methyltransferase RsmB</fullName>
    </alternativeName>
</protein>
<dbReference type="Pfam" id="PF22458">
    <property type="entry name" value="RsmF-B_ferredox"/>
    <property type="match status" value="1"/>
</dbReference>
<dbReference type="InterPro" id="IPR006027">
    <property type="entry name" value="NusB_RsmB_TIM44"/>
</dbReference>
<dbReference type="NCBIfam" id="TIGR00563">
    <property type="entry name" value="rsmB"/>
    <property type="match status" value="1"/>
</dbReference>
<dbReference type="InterPro" id="IPR035926">
    <property type="entry name" value="NusB-like_sf"/>
</dbReference>
<dbReference type="InterPro" id="IPR004573">
    <property type="entry name" value="rRNA_ssu_MeTfrase_B"/>
</dbReference>
<feature type="active site" description="Nucleophile" evidence="13">
    <location>
        <position position="384"/>
    </location>
</feature>
<dbReference type="GO" id="GO:0008649">
    <property type="term" value="F:rRNA methyltransferase activity"/>
    <property type="evidence" value="ECO:0007669"/>
    <property type="project" value="InterPro"/>
</dbReference>
<evidence type="ECO:0000259" key="14">
    <source>
        <dbReference type="PROSITE" id="PS51686"/>
    </source>
</evidence>
<dbReference type="GO" id="GO:0005737">
    <property type="term" value="C:cytoplasm"/>
    <property type="evidence" value="ECO:0007669"/>
    <property type="project" value="UniProtKB-SubCell"/>
</dbReference>
<keyword evidence="9 13" id="KW-0694">RNA-binding</keyword>
<keyword evidence="8 13" id="KW-0949">S-adenosyl-L-methionine</keyword>
<dbReference type="InterPro" id="IPR001678">
    <property type="entry name" value="MeTrfase_RsmB-F_NOP2_dom"/>
</dbReference>
<evidence type="ECO:0000256" key="2">
    <source>
        <dbReference type="ARBA" id="ARBA00004496"/>
    </source>
</evidence>
<feature type="binding site" evidence="13">
    <location>
        <position position="284"/>
    </location>
    <ligand>
        <name>S-adenosyl-L-methionine</name>
        <dbReference type="ChEBI" id="CHEBI:59789"/>
    </ligand>
</feature>
<evidence type="ECO:0000256" key="4">
    <source>
        <dbReference type="ARBA" id="ARBA00022490"/>
    </source>
</evidence>
<dbReference type="eggNOG" id="COG0781">
    <property type="taxonomic scope" value="Bacteria"/>
</dbReference>
<comment type="subcellular location">
    <subcellularLocation>
        <location evidence="2">Cytoplasm</location>
    </subcellularLocation>
</comment>
<dbReference type="PRINTS" id="PR02008">
    <property type="entry name" value="RCMTFAMILY"/>
</dbReference>
<dbReference type="PROSITE" id="PS51686">
    <property type="entry name" value="SAM_MT_RSMB_NOP"/>
    <property type="match status" value="1"/>
</dbReference>
<dbReference type="eggNOG" id="COG0144">
    <property type="taxonomic scope" value="Bacteria"/>
</dbReference>
<dbReference type="InterPro" id="IPR023267">
    <property type="entry name" value="RCMT"/>
</dbReference>
<keyword evidence="16" id="KW-1185">Reference proteome</keyword>
<evidence type="ECO:0000256" key="6">
    <source>
        <dbReference type="ARBA" id="ARBA00022603"/>
    </source>
</evidence>
<dbReference type="RefSeq" id="WP_035167230.1">
    <property type="nucleotide sequence ID" value="NZ_CP018906.1"/>
</dbReference>
<sequence length="446" mass="49681">MKTVSNNPRELAMQTLVLTAKGAYSNLQINSVLEKTTMGVEDRALYTNIVYGVLQHMLTFEYQLAPFLKNADETEDWVKELLYTAIYQLEYLDRVPKRAIFDETIKIAKKNGHDGIRRMVTGILHSIDRKGLADPKKIKNRSERLSIETSVPVWIVKILTEQLEGPKAESILRSINHPAKQSVRINQASGMSKEEIVSKLESEGFEVFDSEVAANGLVLQKKLAINSELFADGTITIQDESAMLPVESMSIAGDDQVLDACSAPGGKTTQIAEELTTGMVTALDIHDKKLRVVRRNAERMNLADKVTTVPLDARKVDEKFADEQFAEILVDAPCSGLGLIRRKPEIRYSKTLADSEKLSGIQKQILDAVAPKVKVGGTITYSTCTILNQENQDVVSEFLDAHPNFSLETVSTQLDLSANIKDKLLKIYPDDYNSDGFFVSTLRRDK</sequence>
<keyword evidence="7 13" id="KW-0808">Transferase</keyword>
<comment type="catalytic activity">
    <reaction evidence="12">
        <text>cytidine(967) in 16S rRNA + S-adenosyl-L-methionine = 5-methylcytidine(967) in 16S rRNA + S-adenosyl-L-homocysteine + H(+)</text>
        <dbReference type="Rhea" id="RHEA:42748"/>
        <dbReference type="Rhea" id="RHEA-COMP:10219"/>
        <dbReference type="Rhea" id="RHEA-COMP:10220"/>
        <dbReference type="ChEBI" id="CHEBI:15378"/>
        <dbReference type="ChEBI" id="CHEBI:57856"/>
        <dbReference type="ChEBI" id="CHEBI:59789"/>
        <dbReference type="ChEBI" id="CHEBI:74483"/>
        <dbReference type="ChEBI" id="CHEBI:82748"/>
        <dbReference type="EC" id="2.1.1.176"/>
    </reaction>
</comment>
<keyword evidence="4" id="KW-0963">Cytoplasm</keyword>
<keyword evidence="6 13" id="KW-0489">Methyltransferase</keyword>
<name>A0A1S6QKB0_9LACO</name>
<dbReference type="PANTHER" id="PTHR22807">
    <property type="entry name" value="NOP2 YEAST -RELATED NOL1/NOP2/FMU SUN DOMAIN-CONTAINING"/>
    <property type="match status" value="1"/>
</dbReference>
<dbReference type="Gene3D" id="1.10.940.10">
    <property type="entry name" value="NusB-like"/>
    <property type="match status" value="1"/>
</dbReference>
<feature type="binding site" evidence="13">
    <location>
        <position position="331"/>
    </location>
    <ligand>
        <name>S-adenosyl-L-methionine</name>
        <dbReference type="ChEBI" id="CHEBI:59789"/>
    </ligand>
</feature>
<evidence type="ECO:0000256" key="12">
    <source>
        <dbReference type="ARBA" id="ARBA00047283"/>
    </source>
</evidence>
<evidence type="ECO:0000313" key="16">
    <source>
        <dbReference type="Proteomes" id="UP000030361"/>
    </source>
</evidence>
<dbReference type="Pfam" id="PF01189">
    <property type="entry name" value="Methyltr_RsmB-F"/>
    <property type="match status" value="1"/>
</dbReference>
<reference evidence="15 16" key="1">
    <citation type="journal article" date="2015" name="Genome Announc.">
        <title>Genome Sequence of Lactobacillus curieae CCTCC M 2011381T, a Novel Producer of Gamma-aminobutyric Acid.</title>
        <authorList>
            <person name="Wang Y."/>
            <person name="Wang Y."/>
            <person name="Lang C."/>
            <person name="Wei D."/>
            <person name="Xu P."/>
            <person name="Xie J."/>
        </authorList>
    </citation>
    <scope>NUCLEOTIDE SEQUENCE [LARGE SCALE GENOMIC DNA]</scope>
    <source>
        <strain evidence="15 16">CCTCC M 2011381</strain>
    </source>
</reference>
<dbReference type="KEGG" id="lcu:PL11_008820"/>
<dbReference type="NCBIfam" id="NF011494">
    <property type="entry name" value="PRK14902.1"/>
    <property type="match status" value="1"/>
</dbReference>
<proteinExistence type="inferred from homology"/>
<dbReference type="AlphaFoldDB" id="A0A1S6QKB0"/>
<evidence type="ECO:0000256" key="3">
    <source>
        <dbReference type="ARBA" id="ARBA00012140"/>
    </source>
</evidence>
<dbReference type="CDD" id="cd02440">
    <property type="entry name" value="AdoMet_MTases"/>
    <property type="match status" value="1"/>
</dbReference>
<evidence type="ECO:0000256" key="5">
    <source>
        <dbReference type="ARBA" id="ARBA00022552"/>
    </source>
</evidence>
<evidence type="ECO:0000256" key="7">
    <source>
        <dbReference type="ARBA" id="ARBA00022679"/>
    </source>
</evidence>
<evidence type="ECO:0000313" key="15">
    <source>
        <dbReference type="EMBL" id="AQW22013.1"/>
    </source>
</evidence>
<dbReference type="PANTHER" id="PTHR22807:SF53">
    <property type="entry name" value="RIBOSOMAL RNA SMALL SUBUNIT METHYLTRANSFERASE B-RELATED"/>
    <property type="match status" value="1"/>
</dbReference>
<evidence type="ECO:0000256" key="13">
    <source>
        <dbReference type="PROSITE-ProRule" id="PRU01023"/>
    </source>
</evidence>
<dbReference type="SUPFAM" id="SSF53335">
    <property type="entry name" value="S-adenosyl-L-methionine-dependent methyltransferases"/>
    <property type="match status" value="1"/>
</dbReference>
<dbReference type="InterPro" id="IPR054728">
    <property type="entry name" value="RsmB-like_ferredoxin"/>
</dbReference>
<comment type="similarity">
    <text evidence="13">Belongs to the class I-like SAM-binding methyltransferase superfamily. RsmB/NOP family.</text>
</comment>
<evidence type="ECO:0000256" key="9">
    <source>
        <dbReference type="ARBA" id="ARBA00022884"/>
    </source>
</evidence>
<feature type="domain" description="SAM-dependent MTase RsmB/NOP-type" evidence="14">
    <location>
        <begin position="171"/>
        <end position="445"/>
    </location>
</feature>
<dbReference type="Proteomes" id="UP000030361">
    <property type="component" value="Chromosome"/>
</dbReference>
<dbReference type="EC" id="2.1.1.176" evidence="3"/>
<dbReference type="EMBL" id="CP018906">
    <property type="protein sequence ID" value="AQW22013.1"/>
    <property type="molecule type" value="Genomic_DNA"/>
</dbReference>
<feature type="binding site" evidence="13">
    <location>
        <begin position="261"/>
        <end position="267"/>
    </location>
    <ligand>
        <name>S-adenosyl-L-methionine</name>
        <dbReference type="ChEBI" id="CHEBI:59789"/>
    </ligand>
</feature>
<gene>
    <name evidence="15" type="ORF">PL11_008820</name>
</gene>
<dbReference type="SUPFAM" id="SSF48013">
    <property type="entry name" value="NusB-like"/>
    <property type="match status" value="1"/>
</dbReference>
<dbReference type="GO" id="GO:0006355">
    <property type="term" value="P:regulation of DNA-templated transcription"/>
    <property type="evidence" value="ECO:0007669"/>
    <property type="project" value="InterPro"/>
</dbReference>
<organism evidence="15 16">
    <name type="scientific">Lentilactobacillus curieae</name>
    <dbReference type="NCBI Taxonomy" id="1138822"/>
    <lineage>
        <taxon>Bacteria</taxon>
        <taxon>Bacillati</taxon>
        <taxon>Bacillota</taxon>
        <taxon>Bacilli</taxon>
        <taxon>Lactobacillales</taxon>
        <taxon>Lactobacillaceae</taxon>
        <taxon>Lentilactobacillus</taxon>
    </lineage>
</organism>
<evidence type="ECO:0000256" key="10">
    <source>
        <dbReference type="ARBA" id="ARBA00030399"/>
    </source>
</evidence>
<comment type="function">
    <text evidence="1">Specifically methylates the cytosine at position 967 (m5C967) of 16S rRNA.</text>
</comment>
<dbReference type="OrthoDB" id="9810297at2"/>
<dbReference type="Gene3D" id="3.40.50.150">
    <property type="entry name" value="Vaccinia Virus protein VP39"/>
    <property type="match status" value="1"/>
</dbReference>
<accession>A0A1S6QKB0</accession>
<dbReference type="InterPro" id="IPR049560">
    <property type="entry name" value="MeTrfase_RsmB-F_NOP2_cat"/>
</dbReference>
<evidence type="ECO:0000256" key="11">
    <source>
        <dbReference type="ARBA" id="ARBA00031088"/>
    </source>
</evidence>
<feature type="binding site" evidence="13">
    <location>
        <position position="312"/>
    </location>
    <ligand>
        <name>S-adenosyl-L-methionine</name>
        <dbReference type="ChEBI" id="CHEBI:59789"/>
    </ligand>
</feature>